<dbReference type="GO" id="GO:0003676">
    <property type="term" value="F:nucleic acid binding"/>
    <property type="evidence" value="ECO:0007669"/>
    <property type="project" value="InterPro"/>
</dbReference>
<dbReference type="GO" id="GO:0004518">
    <property type="term" value="F:nuclease activity"/>
    <property type="evidence" value="ECO:0007669"/>
    <property type="project" value="UniProtKB-KW"/>
</dbReference>
<dbReference type="AlphaFoldDB" id="A0A6M3LK80"/>
<organism evidence="5">
    <name type="scientific">viral metagenome</name>
    <dbReference type="NCBI Taxonomy" id="1070528"/>
    <lineage>
        <taxon>unclassified sequences</taxon>
        <taxon>metagenomes</taxon>
        <taxon>organismal metagenomes</taxon>
    </lineage>
</organism>
<feature type="domain" description="VRR-NUC" evidence="4">
    <location>
        <begin position="15"/>
        <end position="96"/>
    </location>
</feature>
<dbReference type="SMART" id="SM00990">
    <property type="entry name" value="VRR_NUC"/>
    <property type="match status" value="1"/>
</dbReference>
<dbReference type="InterPro" id="IPR011856">
    <property type="entry name" value="tRNA_endonuc-like_dom_sf"/>
</dbReference>
<gene>
    <name evidence="5" type="ORF">MM415B03765_0003</name>
</gene>
<evidence type="ECO:0000256" key="3">
    <source>
        <dbReference type="ARBA" id="ARBA00022801"/>
    </source>
</evidence>
<dbReference type="EMBL" id="MT143258">
    <property type="protein sequence ID" value="QJA94749.1"/>
    <property type="molecule type" value="Genomic_DNA"/>
</dbReference>
<dbReference type="InterPro" id="IPR014883">
    <property type="entry name" value="VRR_NUC"/>
</dbReference>
<sequence>MKNKEGKLSYLKPKLSETDIKRQVIEYLNIHHIFNYGLLQGIGSYRGAPDRVLFFKGEVIFLELKTEKGKLSQYQEEFQRQCANDGIKYYVVRSLEDLRAIVDREIKL</sequence>
<comment type="cofactor">
    <cofactor evidence="1">
        <name>Mg(2+)</name>
        <dbReference type="ChEBI" id="CHEBI:18420"/>
    </cofactor>
</comment>
<evidence type="ECO:0000259" key="4">
    <source>
        <dbReference type="SMART" id="SM00990"/>
    </source>
</evidence>
<dbReference type="GO" id="GO:0016788">
    <property type="term" value="F:hydrolase activity, acting on ester bonds"/>
    <property type="evidence" value="ECO:0007669"/>
    <property type="project" value="InterPro"/>
</dbReference>
<proteinExistence type="predicted"/>
<dbReference type="Gene3D" id="3.40.1350.10">
    <property type="match status" value="1"/>
</dbReference>
<accession>A0A6M3LK80</accession>
<evidence type="ECO:0000256" key="2">
    <source>
        <dbReference type="ARBA" id="ARBA00022722"/>
    </source>
</evidence>
<keyword evidence="2" id="KW-0540">Nuclease</keyword>
<evidence type="ECO:0000256" key="1">
    <source>
        <dbReference type="ARBA" id="ARBA00001946"/>
    </source>
</evidence>
<name>A0A6M3LK80_9ZZZZ</name>
<reference evidence="5" key="1">
    <citation type="submission" date="2020-03" db="EMBL/GenBank/DDBJ databases">
        <title>The deep terrestrial virosphere.</title>
        <authorList>
            <person name="Holmfeldt K."/>
            <person name="Nilsson E."/>
            <person name="Simone D."/>
            <person name="Lopez-Fernandez M."/>
            <person name="Wu X."/>
            <person name="de Brujin I."/>
            <person name="Lundin D."/>
            <person name="Andersson A."/>
            <person name="Bertilsson S."/>
            <person name="Dopson M."/>
        </authorList>
    </citation>
    <scope>NUCLEOTIDE SEQUENCE</scope>
    <source>
        <strain evidence="5">MM415B03765</strain>
    </source>
</reference>
<dbReference type="Pfam" id="PF08774">
    <property type="entry name" value="VRR_NUC"/>
    <property type="match status" value="1"/>
</dbReference>
<protein>
    <submittedName>
        <fullName evidence="5">Putative VRR-NUC domain-containing protein</fullName>
    </submittedName>
</protein>
<evidence type="ECO:0000313" key="5">
    <source>
        <dbReference type="EMBL" id="QJA94749.1"/>
    </source>
</evidence>
<keyword evidence="3" id="KW-0378">Hydrolase</keyword>